<organism evidence="1">
    <name type="scientific">bioreactor metagenome</name>
    <dbReference type="NCBI Taxonomy" id="1076179"/>
    <lineage>
        <taxon>unclassified sequences</taxon>
        <taxon>metagenomes</taxon>
        <taxon>ecological metagenomes</taxon>
    </lineage>
</organism>
<name>A0A645CHP4_9ZZZZ</name>
<sequence length="215" mass="23320">MTKIIHILTAFFSLGLMLARPAAIIPVSAGSSTDTTTDATQLIGSVDKFSATVVNGNARQIVGIYVEDTFASPIVQQPNGNAAYVSTQDNIVTQFSTASQYGSIGLVAHNILAGEKFSDLKVGDRAVLVYGDGTKLTYEITEIDAYQALSPNSPYSNFVDVNQKDVTLSVSDMFMKIYNPDDRLILQTCIAKDGVDSWGRLFVVAERVEDLPLYY</sequence>
<accession>A0A645CHP4</accession>
<gene>
    <name evidence="1" type="ORF">SDC9_123454</name>
</gene>
<dbReference type="AlphaFoldDB" id="A0A645CHP4"/>
<protein>
    <recommendedName>
        <fullName evidence="2">Sortase family protein</fullName>
    </recommendedName>
</protein>
<dbReference type="SUPFAM" id="SSF63817">
    <property type="entry name" value="Sortase"/>
    <property type="match status" value="1"/>
</dbReference>
<dbReference type="Gene3D" id="2.40.260.10">
    <property type="entry name" value="Sortase"/>
    <property type="match status" value="1"/>
</dbReference>
<proteinExistence type="predicted"/>
<reference evidence="1" key="1">
    <citation type="submission" date="2019-08" db="EMBL/GenBank/DDBJ databases">
        <authorList>
            <person name="Kucharzyk K."/>
            <person name="Murdoch R.W."/>
            <person name="Higgins S."/>
            <person name="Loffler F."/>
        </authorList>
    </citation>
    <scope>NUCLEOTIDE SEQUENCE</scope>
</reference>
<dbReference type="EMBL" id="VSSQ01027292">
    <property type="protein sequence ID" value="MPM76456.1"/>
    <property type="molecule type" value="Genomic_DNA"/>
</dbReference>
<dbReference type="InterPro" id="IPR023365">
    <property type="entry name" value="Sortase_dom-sf"/>
</dbReference>
<evidence type="ECO:0000313" key="1">
    <source>
        <dbReference type="EMBL" id="MPM76456.1"/>
    </source>
</evidence>
<comment type="caution">
    <text evidence="1">The sequence shown here is derived from an EMBL/GenBank/DDBJ whole genome shotgun (WGS) entry which is preliminary data.</text>
</comment>
<evidence type="ECO:0008006" key="2">
    <source>
        <dbReference type="Google" id="ProtNLM"/>
    </source>
</evidence>